<evidence type="ECO:0000313" key="8">
    <source>
        <dbReference type="Proteomes" id="UP001247620"/>
    </source>
</evidence>
<feature type="domain" description="Bacterial surface antigen (D15)" evidence="6">
    <location>
        <begin position="361"/>
        <end position="738"/>
    </location>
</feature>
<reference evidence="7 8" key="1">
    <citation type="submission" date="2023-07" db="EMBL/GenBank/DDBJ databases">
        <title>Sorghum-associated microbial communities from plants grown in Nebraska, USA.</title>
        <authorList>
            <person name="Schachtman D."/>
        </authorList>
    </citation>
    <scope>NUCLEOTIDE SEQUENCE [LARGE SCALE GENOMIC DNA]</scope>
    <source>
        <strain evidence="7 8">3262</strain>
    </source>
</reference>
<dbReference type="InterPro" id="IPR039910">
    <property type="entry name" value="D15-like"/>
</dbReference>
<comment type="caution">
    <text evidence="7">The sequence shown here is derived from an EMBL/GenBank/DDBJ whole genome shotgun (WGS) entry which is preliminary data.</text>
</comment>
<dbReference type="Pfam" id="PF01103">
    <property type="entry name" value="Omp85"/>
    <property type="match status" value="1"/>
</dbReference>
<name>A0ABU1T5C1_9SPHI</name>
<organism evidence="7 8">
    <name type="scientific">Mucilaginibacter pocheonensis</name>
    <dbReference type="NCBI Taxonomy" id="398050"/>
    <lineage>
        <taxon>Bacteria</taxon>
        <taxon>Pseudomonadati</taxon>
        <taxon>Bacteroidota</taxon>
        <taxon>Sphingobacteriia</taxon>
        <taxon>Sphingobacteriales</taxon>
        <taxon>Sphingobacteriaceae</taxon>
        <taxon>Mucilaginibacter</taxon>
    </lineage>
</organism>
<dbReference type="Gene3D" id="2.40.160.50">
    <property type="entry name" value="membrane protein fhac: a member of the omp85/tpsb transporter family"/>
    <property type="match status" value="1"/>
</dbReference>
<keyword evidence="8" id="KW-1185">Reference proteome</keyword>
<keyword evidence="2" id="KW-0812">Transmembrane</keyword>
<dbReference type="PROSITE" id="PS51257">
    <property type="entry name" value="PROKAR_LIPOPROTEIN"/>
    <property type="match status" value="1"/>
</dbReference>
<gene>
    <name evidence="7" type="ORF">J2W55_000409</name>
</gene>
<keyword evidence="4" id="KW-0472">Membrane</keyword>
<dbReference type="InterPro" id="IPR000184">
    <property type="entry name" value="Bac_surfAg_D15"/>
</dbReference>
<comment type="subcellular location">
    <subcellularLocation>
        <location evidence="1">Membrane</location>
    </subcellularLocation>
</comment>
<dbReference type="RefSeq" id="WP_310091386.1">
    <property type="nucleotide sequence ID" value="NZ_JAVDUU010000001.1"/>
</dbReference>
<evidence type="ECO:0000313" key="7">
    <source>
        <dbReference type="EMBL" id="MDR6940581.1"/>
    </source>
</evidence>
<evidence type="ECO:0000256" key="1">
    <source>
        <dbReference type="ARBA" id="ARBA00004370"/>
    </source>
</evidence>
<dbReference type="PANTHER" id="PTHR12815">
    <property type="entry name" value="SORTING AND ASSEMBLY MACHINERY SAMM50 PROTEIN FAMILY MEMBER"/>
    <property type="match status" value="1"/>
</dbReference>
<dbReference type="EMBL" id="JAVDUU010000001">
    <property type="protein sequence ID" value="MDR6940581.1"/>
    <property type="molecule type" value="Genomic_DNA"/>
</dbReference>
<evidence type="ECO:0000256" key="5">
    <source>
        <dbReference type="ARBA" id="ARBA00023237"/>
    </source>
</evidence>
<protein>
    <submittedName>
        <fullName evidence="7">Outer membrane protein assembly factor BamA</fullName>
    </submittedName>
</protein>
<evidence type="ECO:0000256" key="2">
    <source>
        <dbReference type="ARBA" id="ARBA00022692"/>
    </source>
</evidence>
<keyword evidence="5" id="KW-0998">Cell outer membrane</keyword>
<evidence type="ECO:0000256" key="4">
    <source>
        <dbReference type="ARBA" id="ARBA00023136"/>
    </source>
</evidence>
<dbReference type="PANTHER" id="PTHR12815:SF47">
    <property type="entry name" value="TRANSLOCATION AND ASSEMBLY MODULE SUBUNIT TAMA"/>
    <property type="match status" value="1"/>
</dbReference>
<evidence type="ECO:0000256" key="3">
    <source>
        <dbReference type="ARBA" id="ARBA00022729"/>
    </source>
</evidence>
<evidence type="ECO:0000259" key="6">
    <source>
        <dbReference type="Pfam" id="PF01103"/>
    </source>
</evidence>
<proteinExistence type="predicted"/>
<dbReference type="Proteomes" id="UP001247620">
    <property type="component" value="Unassembled WGS sequence"/>
</dbReference>
<accession>A0ABU1T5C1</accession>
<sequence>MTKHFKYILILSVLLSACSNTKYLLPGQKLYTGGQVKIQDKDIKKGDADVLTDDLKTLLRPKPNSAILGLRVKLWIYNKTRTKKTKGFAHWLNTKFGEPPVLASAVDLEKNSSILQNRLQNESYFQAQVSGDTVSKPKSKTAKAVYTALAGPAYKIRKVIFPPGNTSIDTAVAGTAAQTFLKPGNNYNLDVIKNERIRIDARLKEEGFYFFAPEDLIMRVDSTIAGHQVDIFVAVKNDIAERAQEIYTIRDIYVFPSYSLRDTSLNLDKAQKYRWYNIVEKRKTVNSYIFANTVLMRPNQVYNRTAHNNSLNRFVNLGPYKFVKNRFEDVTPDSPKLDVYYFLTPYKKKSLQLEILGRTTSANYTGTQVNVNWLHRNAFKGGEALKVTLFGSTDVQVGGNNSGFNVYQAGIQTTLSWPRFISPIYPKADNAYIPHTNFTLGYTLVNRQKLYTLNSFNASFGYQWKENVHRTHELNVFNLMFVNPQSVSKLYTDSIENTHNPALRHVIEKQFILGPSYSYTFTNTTEDYRTNTLYYNGKVSLSNNIYGLVTGADTTAGKVKKLFGAVFNQYVKLENELRYFHKTGPASSFASRLIVAVGLPYGNSTQLPYSQQFFIGGPNSLRGFQARSLGPGSYDPRSDVKAGDFLPDESGDIKVEANVEYRPKLFSIVRGALFVDAGNIWLLHSNSTRPGAGFTKSFLNNLAVDAGFGLRFDLSVLVLRTDMGYPLRTPYLPAGQRWGFNSRYAVFNLAIGYPF</sequence>
<keyword evidence="3" id="KW-0732">Signal</keyword>